<dbReference type="InterPro" id="IPR000601">
    <property type="entry name" value="PKD_dom"/>
</dbReference>
<dbReference type="EMBL" id="JAHBAY010000016">
    <property type="protein sequence ID" value="MBT0773245.1"/>
    <property type="molecule type" value="Genomic_DNA"/>
</dbReference>
<accession>A0ABS5TQF4</accession>
<evidence type="ECO:0000313" key="3">
    <source>
        <dbReference type="Proteomes" id="UP001197247"/>
    </source>
</evidence>
<dbReference type="Gene3D" id="2.60.40.10">
    <property type="entry name" value="Immunoglobulins"/>
    <property type="match status" value="1"/>
</dbReference>
<dbReference type="SUPFAM" id="SSF49299">
    <property type="entry name" value="PKD domain"/>
    <property type="match status" value="1"/>
</dbReference>
<evidence type="ECO:0000313" key="2">
    <source>
        <dbReference type="EMBL" id="MBT0773245.1"/>
    </source>
</evidence>
<proteinExistence type="predicted"/>
<feature type="domain" description="PKD" evidence="1">
    <location>
        <begin position="210"/>
        <end position="254"/>
    </location>
</feature>
<dbReference type="InterPro" id="IPR035986">
    <property type="entry name" value="PKD_dom_sf"/>
</dbReference>
<organism evidence="2 3">
    <name type="scientific">Kineosporia corallincola</name>
    <dbReference type="NCBI Taxonomy" id="2835133"/>
    <lineage>
        <taxon>Bacteria</taxon>
        <taxon>Bacillati</taxon>
        <taxon>Actinomycetota</taxon>
        <taxon>Actinomycetes</taxon>
        <taxon>Kineosporiales</taxon>
        <taxon>Kineosporiaceae</taxon>
        <taxon>Kineosporia</taxon>
    </lineage>
</organism>
<name>A0ABS5TQF4_9ACTN</name>
<evidence type="ECO:0000259" key="1">
    <source>
        <dbReference type="PROSITE" id="PS50093"/>
    </source>
</evidence>
<dbReference type="InterPro" id="IPR013783">
    <property type="entry name" value="Ig-like_fold"/>
</dbReference>
<sequence>MAAIVSTVLVIVSAGVSTADSPVDCVKNAGWIADCGLAAADPAPQGDGEQETSTGGSERVCIDLNKQKVPCTSEYGTWLSSRSCYAKLLDPQPAKNSEVWDGHDTGGIYSCAGVDGLGIGVYAYFWMAEGPGPAVDPEELARQALAQMGLKAITIGMTPEPGAGRVGLVGLPNWLWAENPNVSTVGPITKSVTAGSVTVTATAELDRIVWDMGDGETVVCHGAGTPYEDSDGKSSSPDCGHTYDVPGTYSVTATSYWTVSWSGAGQTGEIPLQLERTADSVVIGEAQVVTQ</sequence>
<dbReference type="PROSITE" id="PS50093">
    <property type="entry name" value="PKD"/>
    <property type="match status" value="1"/>
</dbReference>
<keyword evidence="3" id="KW-1185">Reference proteome</keyword>
<dbReference type="RefSeq" id="WP_214159784.1">
    <property type="nucleotide sequence ID" value="NZ_JAHBAY010000016.1"/>
</dbReference>
<reference evidence="2 3" key="1">
    <citation type="submission" date="2021-05" db="EMBL/GenBank/DDBJ databases">
        <title>Kineosporia and Streptomyces sp. nov. two new marine actinobacteria isolated from Coral.</title>
        <authorList>
            <person name="Buangrab K."/>
            <person name="Sutthacheep M."/>
            <person name="Yeemin T."/>
            <person name="Harunari E."/>
            <person name="Igarashi Y."/>
            <person name="Kanchanasin P."/>
            <person name="Tanasupawat S."/>
            <person name="Phongsopitanun W."/>
        </authorList>
    </citation>
    <scope>NUCLEOTIDE SEQUENCE [LARGE SCALE GENOMIC DNA]</scope>
    <source>
        <strain evidence="2 3">J2-2</strain>
    </source>
</reference>
<protein>
    <recommendedName>
        <fullName evidence="1">PKD domain-containing protein</fullName>
    </recommendedName>
</protein>
<comment type="caution">
    <text evidence="2">The sequence shown here is derived from an EMBL/GenBank/DDBJ whole genome shotgun (WGS) entry which is preliminary data.</text>
</comment>
<gene>
    <name evidence="2" type="ORF">KIH74_30150</name>
</gene>
<dbReference type="Proteomes" id="UP001197247">
    <property type="component" value="Unassembled WGS sequence"/>
</dbReference>